<keyword evidence="3" id="KW-0677">Repeat</keyword>
<dbReference type="PANTHER" id="PTHR22706:SF1">
    <property type="entry name" value="ASSEMBLY FACTOR FOR SPINDLE MICROTUBULES"/>
    <property type="match status" value="1"/>
</dbReference>
<dbReference type="SUPFAM" id="SSF48452">
    <property type="entry name" value="TPR-like"/>
    <property type="match status" value="1"/>
</dbReference>
<dbReference type="GO" id="GO:0000278">
    <property type="term" value="P:mitotic cell cycle"/>
    <property type="evidence" value="ECO:0007669"/>
    <property type="project" value="TreeGrafter"/>
</dbReference>
<feature type="compositionally biased region" description="Basic and acidic residues" evidence="6">
    <location>
        <begin position="337"/>
        <end position="349"/>
    </location>
</feature>
<evidence type="ECO:0000256" key="3">
    <source>
        <dbReference type="ARBA" id="ARBA00022737"/>
    </source>
</evidence>
<dbReference type="CDD" id="cd23767">
    <property type="entry name" value="IQCD"/>
    <property type="match status" value="1"/>
</dbReference>
<dbReference type="EMBL" id="BLBS01000054">
    <property type="protein sequence ID" value="GET92260.1"/>
    <property type="molecule type" value="Genomic_DNA"/>
</dbReference>
<evidence type="ECO:0000256" key="4">
    <source>
        <dbReference type="ARBA" id="ARBA00022860"/>
    </source>
</evidence>
<feature type="region of interest" description="Disordered" evidence="6">
    <location>
        <begin position="574"/>
        <end position="611"/>
    </location>
</feature>
<feature type="region of interest" description="Disordered" evidence="6">
    <location>
        <begin position="266"/>
        <end position="301"/>
    </location>
</feature>
<dbReference type="GO" id="GO:0007051">
    <property type="term" value="P:spindle organization"/>
    <property type="evidence" value="ECO:0007669"/>
    <property type="project" value="TreeGrafter"/>
</dbReference>
<organism evidence="7 8">
    <name type="scientific">Leishmania tarentolae</name>
    <name type="common">Sauroleishmania tarentolae</name>
    <dbReference type="NCBI Taxonomy" id="5689"/>
    <lineage>
        <taxon>Eukaryota</taxon>
        <taxon>Discoba</taxon>
        <taxon>Euglenozoa</taxon>
        <taxon>Kinetoplastea</taxon>
        <taxon>Metakinetoplastina</taxon>
        <taxon>Trypanosomatida</taxon>
        <taxon>Trypanosomatidae</taxon>
        <taxon>Leishmaniinae</taxon>
        <taxon>Leishmania</taxon>
        <taxon>lizard Leishmania</taxon>
    </lineage>
</organism>
<feature type="region of interest" description="Disordered" evidence="6">
    <location>
        <begin position="524"/>
        <end position="561"/>
    </location>
</feature>
<keyword evidence="4" id="KW-0112">Calmodulin-binding</keyword>
<dbReference type="AlphaFoldDB" id="A0A640KR72"/>
<name>A0A640KR72_LEITA</name>
<dbReference type="Pfam" id="PF00612">
    <property type="entry name" value="IQ"/>
    <property type="match status" value="1"/>
</dbReference>
<evidence type="ECO:0000256" key="6">
    <source>
        <dbReference type="SAM" id="MobiDB-lite"/>
    </source>
</evidence>
<dbReference type="InterPro" id="IPR051185">
    <property type="entry name" value="ASPM"/>
</dbReference>
<evidence type="ECO:0000256" key="1">
    <source>
        <dbReference type="ARBA" id="ARBA00004496"/>
    </source>
</evidence>
<feature type="compositionally biased region" description="Basic and acidic residues" evidence="6">
    <location>
        <begin position="579"/>
        <end position="596"/>
    </location>
</feature>
<dbReference type="Proteomes" id="UP000419144">
    <property type="component" value="Unassembled WGS sequence"/>
</dbReference>
<sequence length="1244" mass="138240">MKGVTQRGLHGSSLAMSRSKGTSKGPHRHGHNGAPRYAAASPSPRTAAALIPPTAQQLQHAPLVAFTQWNETAMEALRNGDGDSSRRILSTLLPVLDARLHAMQCKSSAQTSPTVIEAWRLAHALTLNNYGCQLRRDGLTDEALHQFQRAKQVETLVFGKPSCSTMLNLSAVLLSSGATKEALTIAKDCVMAAQDGEPILFITALHNLAVALGQQTSERERKAALPTMLQALREAQSTLGEKHETTLMLKEKCGLTSGWISQDNGAEVEPEGAAPMPVAESPSPHRTFQESAAAKLPSTTPLTAQESARAALHTLNFGEPVHTHPIVHALAVVDAAKPAHGDPNREEPRACPTSPSRHLLDADPRSQRYVGKATQDGQVSLRSPPQHPAHVDSPERADAVYATHLKTTATKGDTPDVHWVSSRRSSAAASVHQYDLESVNLSCTQYSIPSTPLETVVQEPFQVARLVMSRSVTNVVGPAGSIGDLYKSGDDSTGGPCFLRFSLPPPLPLANTVSLPLRKLVLSGSAARPSGTTSEDARGRKPSPATMPRCVSKASSGNNRESCTVTKAITITPTAEARGTVEKGEKSVPEGGRDGARPSLPKRSLFGGKGSSYTRRIVNREVEKQEERAYRIQREAEKKAEEAENAFQLAFEKLQHRTQSRAATIIQHAWRQWWNAVGRKRREVQLRRLEELQRRRRERLALGLVAGKMSERPGKVTIPPPPSKQHGDVGGHLVPAVVLRCWRNWLSNTICVRYVAKSHRSRVDARLHEADVRHCICRIQALWRGVIARQRRPKHQQQPQLYAENATSMTKSTAYLLRAKDELREYSALVLQMAYRSYRARQLRHRLYLAKHEGPAKVIQRWLRCTWADHRNRGVDRRTVCMRNAAAITIQRMWRGFLGRVAFHMRQLRLRMDRVGAPLPAIEAGSCSAQRLGVVSAPECRTAKHLSTKTSRPSSASDRVKKVADLPPAGNAGFFTAGKGTPDSSRTAVPTEAYAAACLQRSDEVYRLRDMERNRYHIGLYVDVMASKERQAWQESLRLRPTEVLRRRVQLDTQIHEEQRAFTEHRAAVAIQRAYRTWRRMKEDKSRDTNYLYYSRAFYQQRELGSLAARKQRQRDTARAIALYGDSARVMREERVKAAEELALVTDCNGPASSTSGPNGVIAVPREGAKIASYAERMARKKWRQENEAMQRRDEVLVALTYPHDMAHAREGPEECAARLGTTYEHPYYIPYVNGEHYRTLGID</sequence>
<feature type="region of interest" description="Disordered" evidence="6">
    <location>
        <begin position="337"/>
        <end position="394"/>
    </location>
</feature>
<dbReference type="InterPro" id="IPR000048">
    <property type="entry name" value="IQ_motif_EF-hand-BS"/>
</dbReference>
<dbReference type="GO" id="GO:0051295">
    <property type="term" value="P:establishment of meiotic spindle localization"/>
    <property type="evidence" value="ECO:0007669"/>
    <property type="project" value="TreeGrafter"/>
</dbReference>
<dbReference type="GO" id="GO:0005516">
    <property type="term" value="F:calmodulin binding"/>
    <property type="evidence" value="ECO:0007669"/>
    <property type="project" value="UniProtKB-KW"/>
</dbReference>
<dbReference type="GO" id="GO:0000922">
    <property type="term" value="C:spindle pole"/>
    <property type="evidence" value="ECO:0007669"/>
    <property type="project" value="TreeGrafter"/>
</dbReference>
<dbReference type="GO" id="GO:0005737">
    <property type="term" value="C:cytoplasm"/>
    <property type="evidence" value="ECO:0007669"/>
    <property type="project" value="UniProtKB-SubCell"/>
</dbReference>
<dbReference type="OrthoDB" id="250126at2759"/>
<evidence type="ECO:0000256" key="5">
    <source>
        <dbReference type="SAM" id="Coils"/>
    </source>
</evidence>
<evidence type="ECO:0000313" key="8">
    <source>
        <dbReference type="Proteomes" id="UP000419144"/>
    </source>
</evidence>
<evidence type="ECO:0000313" key="7">
    <source>
        <dbReference type="EMBL" id="GET92260.1"/>
    </source>
</evidence>
<keyword evidence="2" id="KW-0963">Cytoplasm</keyword>
<evidence type="ECO:0000256" key="2">
    <source>
        <dbReference type="ARBA" id="ARBA00022490"/>
    </source>
</evidence>
<comment type="subcellular location">
    <subcellularLocation>
        <location evidence="1">Cytoplasm</location>
    </subcellularLocation>
</comment>
<dbReference type="VEuPathDB" id="TriTrypDB:LtaPh_3418600"/>
<dbReference type="PROSITE" id="PS50096">
    <property type="entry name" value="IQ"/>
    <property type="match status" value="2"/>
</dbReference>
<dbReference type="Gene3D" id="1.25.40.10">
    <property type="entry name" value="Tetratricopeptide repeat domain"/>
    <property type="match status" value="1"/>
</dbReference>
<feature type="coiled-coil region" evidence="5">
    <location>
        <begin position="615"/>
        <end position="653"/>
    </location>
</feature>
<gene>
    <name evidence="7" type="ORF">LtaPh_3418600</name>
</gene>
<feature type="region of interest" description="Disordered" evidence="6">
    <location>
        <begin position="1"/>
        <end position="44"/>
    </location>
</feature>
<feature type="compositionally biased region" description="Low complexity" evidence="6">
    <location>
        <begin position="34"/>
        <end position="44"/>
    </location>
</feature>
<keyword evidence="5" id="KW-0175">Coiled coil</keyword>
<dbReference type="PANTHER" id="PTHR22706">
    <property type="entry name" value="ASSEMBLY FACTOR FOR SPINDLE MICROTUBULES"/>
    <property type="match status" value="1"/>
</dbReference>
<reference evidence="7" key="1">
    <citation type="submission" date="2019-11" db="EMBL/GenBank/DDBJ databases">
        <title>Leishmania tarentolae CDS.</title>
        <authorList>
            <person name="Goto Y."/>
            <person name="Yamagishi J."/>
        </authorList>
    </citation>
    <scope>NUCLEOTIDE SEQUENCE [LARGE SCALE GENOMIC DNA]</scope>
    <source>
        <strain evidence="7">Parrot Tar II</strain>
    </source>
</reference>
<protein>
    <submittedName>
        <fullName evidence="7">Uncharacterized protein</fullName>
    </submittedName>
</protein>
<accession>A0A640KR72</accession>
<comment type="caution">
    <text evidence="7">The sequence shown here is derived from an EMBL/GenBank/DDBJ whole genome shotgun (WGS) entry which is preliminary data.</text>
</comment>
<dbReference type="SMART" id="SM00015">
    <property type="entry name" value="IQ"/>
    <property type="match status" value="4"/>
</dbReference>
<proteinExistence type="predicted"/>
<keyword evidence="8" id="KW-1185">Reference proteome</keyword>
<dbReference type="InterPro" id="IPR011990">
    <property type="entry name" value="TPR-like_helical_dom_sf"/>
</dbReference>